<dbReference type="EMBL" id="CAJOBH010142552">
    <property type="protein sequence ID" value="CAF4812206.1"/>
    <property type="molecule type" value="Genomic_DNA"/>
</dbReference>
<sequence>MPNAQCQNALSKSQTLTNSSKIFNDKTNRNPLLLPQPKLETTIGTYIDMG</sequence>
<evidence type="ECO:0000313" key="2">
    <source>
        <dbReference type="EMBL" id="CAF4812206.1"/>
    </source>
</evidence>
<name>A0A8S3CGH0_9BILA</name>
<dbReference type="Proteomes" id="UP000681967">
    <property type="component" value="Unassembled WGS sequence"/>
</dbReference>
<gene>
    <name evidence="2" type="ORF">BYL167_LOCUS48610</name>
    <name evidence="3" type="ORF">GIL414_LOCUS51404</name>
</gene>
<protein>
    <submittedName>
        <fullName evidence="3">Uncharacterized protein</fullName>
    </submittedName>
</protein>
<reference evidence="3" key="1">
    <citation type="submission" date="2021-02" db="EMBL/GenBank/DDBJ databases">
        <authorList>
            <person name="Nowell W R."/>
        </authorList>
    </citation>
    <scope>NUCLEOTIDE SEQUENCE</scope>
</reference>
<dbReference type="EMBL" id="CAJOBJ010173657">
    <property type="protein sequence ID" value="CAF4892429.1"/>
    <property type="molecule type" value="Genomic_DNA"/>
</dbReference>
<organism evidence="3 4">
    <name type="scientific">Rotaria magnacalcarata</name>
    <dbReference type="NCBI Taxonomy" id="392030"/>
    <lineage>
        <taxon>Eukaryota</taxon>
        <taxon>Metazoa</taxon>
        <taxon>Spiralia</taxon>
        <taxon>Gnathifera</taxon>
        <taxon>Rotifera</taxon>
        <taxon>Eurotatoria</taxon>
        <taxon>Bdelloidea</taxon>
        <taxon>Philodinida</taxon>
        <taxon>Philodinidae</taxon>
        <taxon>Rotaria</taxon>
    </lineage>
</organism>
<comment type="caution">
    <text evidence="3">The sequence shown here is derived from an EMBL/GenBank/DDBJ whole genome shotgun (WGS) entry which is preliminary data.</text>
</comment>
<accession>A0A8S3CGH0</accession>
<evidence type="ECO:0000256" key="1">
    <source>
        <dbReference type="SAM" id="MobiDB-lite"/>
    </source>
</evidence>
<dbReference type="AlphaFoldDB" id="A0A8S3CGH0"/>
<evidence type="ECO:0000313" key="4">
    <source>
        <dbReference type="Proteomes" id="UP000681720"/>
    </source>
</evidence>
<feature type="non-terminal residue" evidence="3">
    <location>
        <position position="50"/>
    </location>
</feature>
<feature type="compositionally biased region" description="Polar residues" evidence="1">
    <location>
        <begin position="1"/>
        <end position="22"/>
    </location>
</feature>
<evidence type="ECO:0000313" key="3">
    <source>
        <dbReference type="EMBL" id="CAF4892429.1"/>
    </source>
</evidence>
<feature type="region of interest" description="Disordered" evidence="1">
    <location>
        <begin position="1"/>
        <end position="34"/>
    </location>
</feature>
<proteinExistence type="predicted"/>
<dbReference type="Proteomes" id="UP000681720">
    <property type="component" value="Unassembled WGS sequence"/>
</dbReference>